<evidence type="ECO:0000256" key="1">
    <source>
        <dbReference type="SAM" id="MobiDB-lite"/>
    </source>
</evidence>
<dbReference type="AlphaFoldDB" id="A0A1V8SMY1"/>
<feature type="region of interest" description="Disordered" evidence="1">
    <location>
        <begin position="1021"/>
        <end position="1058"/>
    </location>
</feature>
<evidence type="ECO:0000313" key="3">
    <source>
        <dbReference type="Proteomes" id="UP000192596"/>
    </source>
</evidence>
<dbReference type="InParanoid" id="A0A1V8SMY1"/>
<feature type="compositionally biased region" description="Polar residues" evidence="1">
    <location>
        <begin position="1021"/>
        <end position="1035"/>
    </location>
</feature>
<organism evidence="2 3">
    <name type="scientific">Cryoendolithus antarcticus</name>
    <dbReference type="NCBI Taxonomy" id="1507870"/>
    <lineage>
        <taxon>Eukaryota</taxon>
        <taxon>Fungi</taxon>
        <taxon>Dikarya</taxon>
        <taxon>Ascomycota</taxon>
        <taxon>Pezizomycotina</taxon>
        <taxon>Dothideomycetes</taxon>
        <taxon>Dothideomycetidae</taxon>
        <taxon>Cladosporiales</taxon>
        <taxon>Cladosporiaceae</taxon>
        <taxon>Cryoendolithus</taxon>
    </lineage>
</organism>
<comment type="caution">
    <text evidence="2">The sequence shown here is derived from an EMBL/GenBank/DDBJ whole genome shotgun (WGS) entry which is preliminary data.</text>
</comment>
<feature type="region of interest" description="Disordered" evidence="1">
    <location>
        <begin position="238"/>
        <end position="314"/>
    </location>
</feature>
<reference evidence="3" key="1">
    <citation type="submission" date="2017-03" db="EMBL/GenBank/DDBJ databases">
        <title>Genomes of endolithic fungi from Antarctica.</title>
        <authorList>
            <person name="Coleine C."/>
            <person name="Masonjones S."/>
            <person name="Stajich J.E."/>
        </authorList>
    </citation>
    <scope>NUCLEOTIDE SEQUENCE [LARGE SCALE GENOMIC DNA]</scope>
    <source>
        <strain evidence="3">CCFEE 5527</strain>
    </source>
</reference>
<dbReference type="OrthoDB" id="3944128at2759"/>
<proteinExistence type="predicted"/>
<feature type="compositionally biased region" description="Polar residues" evidence="1">
    <location>
        <begin position="1049"/>
        <end position="1058"/>
    </location>
</feature>
<dbReference type="STRING" id="1507870.A0A1V8SMY1"/>
<feature type="compositionally biased region" description="Polar residues" evidence="1">
    <location>
        <begin position="350"/>
        <end position="389"/>
    </location>
</feature>
<accession>A0A1V8SMY1</accession>
<feature type="region of interest" description="Disordered" evidence="1">
    <location>
        <begin position="338"/>
        <end position="389"/>
    </location>
</feature>
<feature type="compositionally biased region" description="Polar residues" evidence="1">
    <location>
        <begin position="267"/>
        <end position="276"/>
    </location>
</feature>
<keyword evidence="3" id="KW-1185">Reference proteome</keyword>
<dbReference type="Proteomes" id="UP000192596">
    <property type="component" value="Unassembled WGS sequence"/>
</dbReference>
<gene>
    <name evidence="2" type="ORF">B0A48_13842</name>
</gene>
<protein>
    <submittedName>
        <fullName evidence="2">Uncharacterized protein</fullName>
    </submittedName>
</protein>
<sequence>MLPTPPSCQDPRTDAYCQTCTVQANEVQMYYWPLIAVGNECDPDRQFLTPTPTIVGQPNTAELDGYTFTSPSVYLSFDWIYALSNTKFCGPTEMRSTIIAIPPEDVSTVRFSYVQYGPSVETFVWSATTFTETDPRLDLGTYTLSGGSEVVTVDGRRDLTASAAFPVSFQDFMGAVPVDAWSSEASVANWGGSSIIDAQYSPNIAVPSMLRSLYPAWANCELYVSGVWDPPIPLQPASSVAGPSGVVSTTSSSEVSMATPAEPASQAGDQRPSSTKLPVVVSATTAAKSTESASTQREPGASGGANPDTIGDASTVRPSTGIVAVSIIVEVASIQVTGQTSPDVGGGGRITTTSQIAKDPVSTTARGTSPAEESQSLQDPSNPNDGVSITRQSALPISTVAIIGGTSVIVVSSGTVVVVGSQTVTSGAPAVTIDGQEVSQGSSGLLVGTTSTLLPIPALSPVVPTATVVLGGTTVIAAPQGSFVVVGGQTLIQAGGAATVAGQVISFGSSGLVVGGTSTILTVPSPPPSAASRAVVIAGSSVAAVIKSTIAGISGQTLTLGGSPVTIAGQKVTLASNGLLAVGSSTLLPATSKITEVAQSGQIINIDGIDVSIVPVNGGVLISDGVTTVTVKSGSTATIQGHTIELDKGSNSITIDDTKIVTLDAANQAAGNLVLIGGTTIFVSRADGAVQLTSGGKTIIVNPSETAIFAGHLVSAAADGQSVTFDATRTVSVDAALGAAPTVAKVILLDDSPVAITRTASELTLSDGSRSVQVAFGQTVQFNGHTIAASADGRSVVIDGTRAIALDSLPAQPALPGTVFMLGDTSVFIVRVGDSIVVSDGSTAILLIAGTTITYNGHTVTLAHDAQSLTVDGTLIVSLSAVAKTQSAMTASDGYVWSAVQYGDTVVLTDGATSMILRPGQQVPLGEPIATNSTRRVAYTTLATLPSRPNAALITAPASLGGAIFTASSGANGVILLIDGTHTVTIQPGQIATLDDVTVSAASDGSYVVVDGTRTVYLTSGPSMTGNGPSHNSALATPDASATDGGRQTIASNPAGSPASRTLHTSLGALIRVLCIMVVILCLQETT</sequence>
<evidence type="ECO:0000313" key="2">
    <source>
        <dbReference type="EMBL" id="OQO00493.1"/>
    </source>
</evidence>
<dbReference type="EMBL" id="NAJO01000035">
    <property type="protein sequence ID" value="OQO00493.1"/>
    <property type="molecule type" value="Genomic_DNA"/>
</dbReference>
<name>A0A1V8SMY1_9PEZI</name>
<feature type="compositionally biased region" description="Low complexity" evidence="1">
    <location>
        <begin position="238"/>
        <end position="256"/>
    </location>
</feature>
<feature type="compositionally biased region" description="Low complexity" evidence="1">
    <location>
        <begin position="282"/>
        <end position="295"/>
    </location>
</feature>